<dbReference type="EMBL" id="BAOS01000001">
    <property type="protein sequence ID" value="GAX59102.1"/>
    <property type="molecule type" value="Genomic_DNA"/>
</dbReference>
<name>A0A286TT73_9BACT</name>
<reference evidence="1 2" key="1">
    <citation type="journal article" date="2017" name="Environ. Microbiol. Rep.">
        <title>Genetic diversity of marine anaerobic ammonium-oxidizing bacteria as revealed by genomic and proteomic analyses of 'Candidatus Scalindua japonica'.</title>
        <authorList>
            <person name="Oshiki M."/>
            <person name="Mizuto K."/>
            <person name="Kimura Z."/>
            <person name="Kindaichi T."/>
            <person name="Satoh H."/>
            <person name="Okabe S."/>
        </authorList>
    </citation>
    <scope>NUCLEOTIDE SEQUENCE [LARGE SCALE GENOMIC DNA]</scope>
    <source>
        <strain evidence="2">husup-a2</strain>
    </source>
</reference>
<comment type="caution">
    <text evidence="1">The sequence shown here is derived from an EMBL/GenBank/DDBJ whole genome shotgun (WGS) entry which is preliminary data.</text>
</comment>
<keyword evidence="2" id="KW-1185">Reference proteome</keyword>
<proteinExistence type="predicted"/>
<dbReference type="RefSeq" id="WP_096892247.1">
    <property type="nucleotide sequence ID" value="NZ_BAOS01000001.1"/>
</dbReference>
<protein>
    <submittedName>
        <fullName evidence="1">Uncharacterized protein</fullName>
    </submittedName>
</protein>
<evidence type="ECO:0000313" key="1">
    <source>
        <dbReference type="EMBL" id="GAX59102.1"/>
    </source>
</evidence>
<dbReference type="Proteomes" id="UP000218542">
    <property type="component" value="Unassembled WGS sequence"/>
</dbReference>
<accession>A0A286TT73</accession>
<gene>
    <name evidence="1" type="ORF">SCALIN_C01_0033</name>
</gene>
<sequence length="86" mass="9629">MEFSGTIFNGMVVSAVSAGEKGVGLKVMCRELQDTYRVYIPADRVRGEQLLKICDSVYIHYNKLFPSGNEIRMDAQNIVLNSGKQK</sequence>
<evidence type="ECO:0000313" key="2">
    <source>
        <dbReference type="Proteomes" id="UP000218542"/>
    </source>
</evidence>
<organism evidence="1 2">
    <name type="scientific">Candidatus Scalindua japonica</name>
    <dbReference type="NCBI Taxonomy" id="1284222"/>
    <lineage>
        <taxon>Bacteria</taxon>
        <taxon>Pseudomonadati</taxon>
        <taxon>Planctomycetota</taxon>
        <taxon>Candidatus Brocadiia</taxon>
        <taxon>Candidatus Brocadiales</taxon>
        <taxon>Candidatus Scalinduaceae</taxon>
        <taxon>Candidatus Scalindua</taxon>
    </lineage>
</organism>
<dbReference type="AlphaFoldDB" id="A0A286TT73"/>